<dbReference type="Proteomes" id="UP000886700">
    <property type="component" value="Unplaced"/>
</dbReference>
<dbReference type="InterPro" id="IPR047887">
    <property type="entry name" value="ARHGAP20_PH"/>
</dbReference>
<feature type="region of interest" description="Disordered" evidence="1">
    <location>
        <begin position="235"/>
        <end position="255"/>
    </location>
</feature>
<dbReference type="InterPro" id="IPR011993">
    <property type="entry name" value="PH-like_dom_sf"/>
</dbReference>
<dbReference type="Pfam" id="PF22286">
    <property type="entry name" value="RHG20_PH"/>
    <property type="match status" value="1"/>
</dbReference>
<dbReference type="GeneID" id="121134058"/>
<evidence type="ECO:0000313" key="3">
    <source>
        <dbReference type="Proteomes" id="UP000886700"/>
    </source>
</evidence>
<dbReference type="InterPro" id="IPR000159">
    <property type="entry name" value="RA_dom"/>
</dbReference>
<evidence type="ECO:0000259" key="2">
    <source>
        <dbReference type="PROSITE" id="PS50200"/>
    </source>
</evidence>
<evidence type="ECO:0000256" key="1">
    <source>
        <dbReference type="SAM" id="MobiDB-lite"/>
    </source>
</evidence>
<dbReference type="SUPFAM" id="SSF50729">
    <property type="entry name" value="PH domain-like"/>
    <property type="match status" value="1"/>
</dbReference>
<feature type="compositionally biased region" description="Basic and acidic residues" evidence="1">
    <location>
        <begin position="241"/>
        <end position="255"/>
    </location>
</feature>
<dbReference type="PANTHER" id="PTHR23179:SF37">
    <property type="entry name" value="1700006A11RIK PROTEIN"/>
    <property type="match status" value="1"/>
</dbReference>
<proteinExistence type="predicted"/>
<dbReference type="PROSITE" id="PS50200">
    <property type="entry name" value="RA"/>
    <property type="match status" value="1"/>
</dbReference>
<keyword evidence="3" id="KW-1185">Reference proteome</keyword>
<protein>
    <submittedName>
        <fullName evidence="4">Rho GTPase-activating protein 20-like</fullName>
    </submittedName>
</protein>
<evidence type="ECO:0000313" key="4">
    <source>
        <dbReference type="RefSeq" id="XP_040587578.1"/>
    </source>
</evidence>
<sequence>METLSEKVAHGEENIQYLVFNGPVELRRGCSSRKCHLHLYRDFLVVTNSRCKINFKIKYIIPLSALWMGECVVTDFVGPSRARKSILLGWPMENFVATFRSSAKKREWWTVLQRSIDEHKQKDSGKSITLEILTEDIPSWNTSFTVTAARLDTVNDIIKKLRPMLGIPNSEEDYQLWFSSSQEETPSPLLGHENPYAIRMSDLRNSTYVAVGPRDYTDYLDINKAIQELQSPHKPGLFILKPKDPPKDQSHSEKTVRRRCSLINWIFRRGPDYVRLDTPGPNTGCFGRTLMDTGEDGELSATVL</sequence>
<dbReference type="PANTHER" id="PTHR23179">
    <property type="entry name" value="T-CELL ACTIVATION RHO GTPASE ACTIVATING PROTEIN-RELATED"/>
    <property type="match status" value="1"/>
</dbReference>
<dbReference type="CDD" id="cd13319">
    <property type="entry name" value="PH_RARhoGAP"/>
    <property type="match status" value="1"/>
</dbReference>
<feature type="domain" description="Ras-associating" evidence="2">
    <location>
        <begin position="126"/>
        <end position="245"/>
    </location>
</feature>
<dbReference type="Pfam" id="PF00788">
    <property type="entry name" value="RA"/>
    <property type="match status" value="1"/>
</dbReference>
<name>A0ABM2WGN7_MESAU</name>
<reference evidence="4" key="1">
    <citation type="submission" date="2025-08" db="UniProtKB">
        <authorList>
            <consortium name="RefSeq"/>
        </authorList>
    </citation>
    <scope>IDENTIFICATION</scope>
    <source>
        <tissue evidence="4">Liver</tissue>
    </source>
</reference>
<dbReference type="RefSeq" id="XP_040587578.1">
    <property type="nucleotide sequence ID" value="XM_040731644.1"/>
</dbReference>
<dbReference type="Gene3D" id="2.30.29.30">
    <property type="entry name" value="Pleckstrin-homology domain (PH domain)/Phosphotyrosine-binding domain (PTB)"/>
    <property type="match status" value="1"/>
</dbReference>
<organism evidence="3 4">
    <name type="scientific">Mesocricetus auratus</name>
    <name type="common">Golden hamster</name>
    <dbReference type="NCBI Taxonomy" id="10036"/>
    <lineage>
        <taxon>Eukaryota</taxon>
        <taxon>Metazoa</taxon>
        <taxon>Chordata</taxon>
        <taxon>Craniata</taxon>
        <taxon>Vertebrata</taxon>
        <taxon>Euteleostomi</taxon>
        <taxon>Mammalia</taxon>
        <taxon>Eutheria</taxon>
        <taxon>Euarchontoglires</taxon>
        <taxon>Glires</taxon>
        <taxon>Rodentia</taxon>
        <taxon>Myomorpha</taxon>
        <taxon>Muroidea</taxon>
        <taxon>Cricetidae</taxon>
        <taxon>Cricetinae</taxon>
        <taxon>Mesocricetus</taxon>
    </lineage>
</organism>
<gene>
    <name evidence="4" type="primary">LOC121134058</name>
</gene>
<accession>A0ABM2WGN7</accession>